<keyword evidence="10" id="KW-1185">Reference proteome</keyword>
<evidence type="ECO:0000256" key="1">
    <source>
        <dbReference type="ARBA" id="ARBA00004651"/>
    </source>
</evidence>
<evidence type="ECO:0000256" key="2">
    <source>
        <dbReference type="ARBA" id="ARBA00022475"/>
    </source>
</evidence>
<dbReference type="GO" id="GO:0016758">
    <property type="term" value="F:hexosyltransferase activity"/>
    <property type="evidence" value="ECO:0007669"/>
    <property type="project" value="InterPro"/>
</dbReference>
<keyword evidence="4 8" id="KW-0812">Transmembrane</keyword>
<dbReference type="InterPro" id="IPR018584">
    <property type="entry name" value="GT87"/>
</dbReference>
<keyword evidence="5 8" id="KW-1133">Transmembrane helix</keyword>
<dbReference type="STRING" id="1855912.LuPra_03308"/>
<proteinExistence type="inferred from homology"/>
<dbReference type="Pfam" id="PF09594">
    <property type="entry name" value="GT87"/>
    <property type="match status" value="1"/>
</dbReference>
<feature type="transmembrane region" description="Helical" evidence="8">
    <location>
        <begin position="109"/>
        <end position="127"/>
    </location>
</feature>
<feature type="transmembrane region" description="Helical" evidence="8">
    <location>
        <begin position="212"/>
        <end position="231"/>
    </location>
</feature>
<dbReference type="EMBL" id="CP015136">
    <property type="protein sequence ID" value="AMY10080.1"/>
    <property type="molecule type" value="Genomic_DNA"/>
</dbReference>
<feature type="transmembrane region" description="Helical" evidence="8">
    <location>
        <begin position="184"/>
        <end position="205"/>
    </location>
</feature>
<dbReference type="GO" id="GO:0005886">
    <property type="term" value="C:plasma membrane"/>
    <property type="evidence" value="ECO:0007669"/>
    <property type="project" value="UniProtKB-SubCell"/>
</dbReference>
<evidence type="ECO:0000313" key="9">
    <source>
        <dbReference type="EMBL" id="AMY10080.1"/>
    </source>
</evidence>
<evidence type="ECO:0008006" key="11">
    <source>
        <dbReference type="Google" id="ProtNLM"/>
    </source>
</evidence>
<reference evidence="10" key="2">
    <citation type="submission" date="2016-04" db="EMBL/GenBank/DDBJ databases">
        <title>First Complete Genome Sequence of a Subdivision 6 Acidobacterium.</title>
        <authorList>
            <person name="Huang S."/>
            <person name="Vieira S."/>
            <person name="Bunk B."/>
            <person name="Riedel T."/>
            <person name="Sproeer C."/>
            <person name="Overmann J."/>
        </authorList>
    </citation>
    <scope>NUCLEOTIDE SEQUENCE [LARGE SCALE GENOMIC DNA]</scope>
    <source>
        <strain evidence="10">DSM 100886 HEG_-6_39</strain>
    </source>
</reference>
<gene>
    <name evidence="9" type="ORF">LuPra_03308</name>
</gene>
<dbReference type="AlphaFoldDB" id="A0A143PPM1"/>
<dbReference type="RefSeq" id="WP_157899284.1">
    <property type="nucleotide sequence ID" value="NZ_CP015136.1"/>
</dbReference>
<keyword evidence="6 8" id="KW-0472">Membrane</keyword>
<dbReference type="KEGG" id="abac:LuPra_03308"/>
<dbReference type="Proteomes" id="UP000076079">
    <property type="component" value="Chromosome"/>
</dbReference>
<comment type="similarity">
    <text evidence="7">Belongs to the glycosyltransferase 87 family.</text>
</comment>
<evidence type="ECO:0000256" key="6">
    <source>
        <dbReference type="ARBA" id="ARBA00023136"/>
    </source>
</evidence>
<evidence type="ECO:0000256" key="3">
    <source>
        <dbReference type="ARBA" id="ARBA00022679"/>
    </source>
</evidence>
<keyword evidence="3" id="KW-0808">Transferase</keyword>
<reference evidence="9 10" key="1">
    <citation type="journal article" date="2016" name="Genome Announc.">
        <title>First Complete Genome Sequence of a Subdivision 6 Acidobacterium Strain.</title>
        <authorList>
            <person name="Huang S."/>
            <person name="Vieira S."/>
            <person name="Bunk B."/>
            <person name="Riedel T."/>
            <person name="Sproer C."/>
            <person name="Overmann J."/>
        </authorList>
    </citation>
    <scope>NUCLEOTIDE SEQUENCE [LARGE SCALE GENOMIC DNA]</scope>
    <source>
        <strain evidence="10">DSM 100886 HEG_-6_39</strain>
    </source>
</reference>
<name>A0A143PPM1_LUTPR</name>
<evidence type="ECO:0000256" key="8">
    <source>
        <dbReference type="SAM" id="Phobius"/>
    </source>
</evidence>
<organism evidence="9 10">
    <name type="scientific">Luteitalea pratensis</name>
    <dbReference type="NCBI Taxonomy" id="1855912"/>
    <lineage>
        <taxon>Bacteria</taxon>
        <taxon>Pseudomonadati</taxon>
        <taxon>Acidobacteriota</taxon>
        <taxon>Vicinamibacteria</taxon>
        <taxon>Vicinamibacterales</taxon>
        <taxon>Vicinamibacteraceae</taxon>
        <taxon>Luteitalea</taxon>
    </lineage>
</organism>
<feature type="transmembrane region" description="Helical" evidence="8">
    <location>
        <begin position="139"/>
        <end position="172"/>
    </location>
</feature>
<keyword evidence="2" id="KW-1003">Cell membrane</keyword>
<feature type="transmembrane region" description="Helical" evidence="8">
    <location>
        <begin position="361"/>
        <end position="381"/>
    </location>
</feature>
<protein>
    <recommendedName>
        <fullName evidence="11">DUF2029 domain-containing protein</fullName>
    </recommendedName>
</protein>
<evidence type="ECO:0000313" key="10">
    <source>
        <dbReference type="Proteomes" id="UP000076079"/>
    </source>
</evidence>
<comment type="subcellular location">
    <subcellularLocation>
        <location evidence="1">Cell membrane</location>
        <topology evidence="1">Multi-pass membrane protein</topology>
    </subcellularLocation>
</comment>
<sequence length="404" mass="43298">MALTIVLACLALAYQTKGYVSLVVGDAKSSAIDLRQKWVEHRYFLHGVNPFDIWMQHGPWRDSDRVARFAGRPPAPYSETIGFGDPANPPWAYPGGLLWFWPSWPAVRIYYALLNFAASITILGWAWNGARVHGTRAAGLVCAACAAMSAAGTAVDVGQYSLLITGLLVLVLQLDGLGRAVPAGVLLLLALAKPTLSVPFLLAVAANGRIPMLAAVASTGALATLMTWWRLATDPVTMLRQLSVVGEYLAPASQLSFQSVATDVGLGGGAALAVPVLACAALLAVPLVRLRRTSLTNLFAFSAVAARLWTYHRPYDDVILIFLLVPLLLRYYETEDNWIGGASLCVGLTLWSPGRLQSHSVVQAVQLIVWVVAAIALYRSLLSDLPSRQRAEGKGSAANTESPI</sequence>
<feature type="transmembrane region" description="Helical" evidence="8">
    <location>
        <begin position="264"/>
        <end position="288"/>
    </location>
</feature>
<accession>A0A143PPM1</accession>
<evidence type="ECO:0000256" key="4">
    <source>
        <dbReference type="ARBA" id="ARBA00022692"/>
    </source>
</evidence>
<evidence type="ECO:0000256" key="5">
    <source>
        <dbReference type="ARBA" id="ARBA00022989"/>
    </source>
</evidence>
<evidence type="ECO:0000256" key="7">
    <source>
        <dbReference type="ARBA" id="ARBA00024033"/>
    </source>
</evidence>